<dbReference type="OrthoDB" id="2690153at2759"/>
<dbReference type="EMBL" id="NHYE01005603">
    <property type="protein sequence ID" value="PPQ68054.1"/>
    <property type="molecule type" value="Genomic_DNA"/>
</dbReference>
<dbReference type="InterPro" id="IPR002938">
    <property type="entry name" value="FAD-bd"/>
</dbReference>
<reference evidence="7 8" key="1">
    <citation type="journal article" date="2018" name="Evol. Lett.">
        <title>Horizontal gene cluster transfer increased hallucinogenic mushroom diversity.</title>
        <authorList>
            <person name="Reynolds H.T."/>
            <person name="Vijayakumar V."/>
            <person name="Gluck-Thaler E."/>
            <person name="Korotkin H.B."/>
            <person name="Matheny P.B."/>
            <person name="Slot J.C."/>
        </authorList>
    </citation>
    <scope>NUCLEOTIDE SEQUENCE [LARGE SCALE GENOMIC DNA]</scope>
    <source>
        <strain evidence="7 8">SRW20</strain>
    </source>
</reference>
<protein>
    <recommendedName>
        <fullName evidence="6">FAD-binding domain-containing protein</fullName>
    </recommendedName>
</protein>
<keyword evidence="2" id="KW-0285">Flavoprotein</keyword>
<proteinExistence type="predicted"/>
<keyword evidence="3" id="KW-0274">FAD</keyword>
<feature type="domain" description="FAD-binding" evidence="6">
    <location>
        <begin position="5"/>
        <end position="349"/>
    </location>
</feature>
<evidence type="ECO:0000256" key="3">
    <source>
        <dbReference type="ARBA" id="ARBA00022827"/>
    </source>
</evidence>
<dbReference type="Gene3D" id="3.40.30.120">
    <property type="match status" value="1"/>
</dbReference>
<keyword evidence="4" id="KW-0560">Oxidoreductase</keyword>
<dbReference type="STRING" id="231916.A0A409VP64"/>
<dbReference type="Pfam" id="PF01494">
    <property type="entry name" value="FAD_binding_3"/>
    <property type="match status" value="1"/>
</dbReference>
<name>A0A409VP64_9AGAR</name>
<dbReference type="InParanoid" id="A0A409VP64"/>
<evidence type="ECO:0000256" key="2">
    <source>
        <dbReference type="ARBA" id="ARBA00022630"/>
    </source>
</evidence>
<dbReference type="InterPro" id="IPR050641">
    <property type="entry name" value="RIFMO-like"/>
</dbReference>
<sequence length="543" mass="59031">MATDPVIISGAGPSGLILGLTLAKNGIPVRIVDKEPGPRAGEKGAGITPRSLELHRLLGTLSDIMNLAKGIPTMRVYDPADPTKVLKTQIFIPTLEPTPQTPYINPAVLGQPYQERIFVSHLERLGVRVEYGSELRSFEQSEDAVTGEIVRRIEGQEVVEKFKAPWLVGADGSHSLVRKTLGLNFLGETREDFQIVIADVKLKALKLEAISVQFWELWGDRTTKTAHLRPSGQDDGIAQLMIAGPQVDLAKVSSSPENVIASFYEITGRHDIVIEDVVWLSRYRPNIRMVNQLRVGRVFVAGDAAHCHSPTGGQVNLAWKLSLVYKGFAPATLLDTYAEERLPIIAEMLGKTTELLNKVAKDGNIKRGSEFNQLGVNYRGSSIVYEDDVEVNTSKGAGYNDDSVNAARPGDRAPDAPGLVDVSDKSKAICIYDLYAPNAHTVLVFSATAEGHSPLFEVLKALPEGTVKTALILPNGAEAPVDSSAAEHQFDYILVDQDGYAYTNYHVDHSSVAVIRPDGVVGARVLGAPGLKQYFNRIFAHGQ</sequence>
<dbReference type="SUPFAM" id="SSF51905">
    <property type="entry name" value="FAD/NAD(P)-binding domain"/>
    <property type="match status" value="1"/>
</dbReference>
<dbReference type="GO" id="GO:0016709">
    <property type="term" value="F:oxidoreductase activity, acting on paired donors, with incorporation or reduction of molecular oxygen, NAD(P)H as one donor, and incorporation of one atom of oxygen"/>
    <property type="evidence" value="ECO:0007669"/>
    <property type="project" value="UniProtKB-ARBA"/>
</dbReference>
<evidence type="ECO:0000256" key="5">
    <source>
        <dbReference type="SAM" id="MobiDB-lite"/>
    </source>
</evidence>
<evidence type="ECO:0000259" key="6">
    <source>
        <dbReference type="Pfam" id="PF01494"/>
    </source>
</evidence>
<comment type="cofactor">
    <cofactor evidence="1">
        <name>FAD</name>
        <dbReference type="ChEBI" id="CHEBI:57692"/>
    </cofactor>
</comment>
<comment type="caution">
    <text evidence="7">The sequence shown here is derived from an EMBL/GenBank/DDBJ whole genome shotgun (WGS) entry which is preliminary data.</text>
</comment>
<dbReference type="PANTHER" id="PTHR43004:SF19">
    <property type="entry name" value="BINDING MONOOXYGENASE, PUTATIVE (JCVI)-RELATED"/>
    <property type="match status" value="1"/>
</dbReference>
<organism evidence="7 8">
    <name type="scientific">Gymnopilus dilepis</name>
    <dbReference type="NCBI Taxonomy" id="231916"/>
    <lineage>
        <taxon>Eukaryota</taxon>
        <taxon>Fungi</taxon>
        <taxon>Dikarya</taxon>
        <taxon>Basidiomycota</taxon>
        <taxon>Agaricomycotina</taxon>
        <taxon>Agaricomycetes</taxon>
        <taxon>Agaricomycetidae</taxon>
        <taxon>Agaricales</taxon>
        <taxon>Agaricineae</taxon>
        <taxon>Hymenogastraceae</taxon>
        <taxon>Gymnopilus</taxon>
    </lineage>
</organism>
<dbReference type="PRINTS" id="PR00420">
    <property type="entry name" value="RNGMNOXGNASE"/>
</dbReference>
<evidence type="ECO:0000256" key="1">
    <source>
        <dbReference type="ARBA" id="ARBA00001974"/>
    </source>
</evidence>
<evidence type="ECO:0000313" key="8">
    <source>
        <dbReference type="Proteomes" id="UP000284706"/>
    </source>
</evidence>
<evidence type="ECO:0000313" key="7">
    <source>
        <dbReference type="EMBL" id="PPQ68054.1"/>
    </source>
</evidence>
<evidence type="ECO:0000256" key="4">
    <source>
        <dbReference type="ARBA" id="ARBA00023002"/>
    </source>
</evidence>
<feature type="region of interest" description="Disordered" evidence="5">
    <location>
        <begin position="395"/>
        <end position="418"/>
    </location>
</feature>
<dbReference type="Proteomes" id="UP000284706">
    <property type="component" value="Unassembled WGS sequence"/>
</dbReference>
<gene>
    <name evidence="7" type="ORF">CVT26_007338</name>
</gene>
<dbReference type="AlphaFoldDB" id="A0A409VP64"/>
<dbReference type="PANTHER" id="PTHR43004">
    <property type="entry name" value="TRK SYSTEM POTASSIUM UPTAKE PROTEIN"/>
    <property type="match status" value="1"/>
</dbReference>
<dbReference type="Gene3D" id="3.30.70.2450">
    <property type="match status" value="1"/>
</dbReference>
<dbReference type="Gene3D" id="3.50.50.60">
    <property type="entry name" value="FAD/NAD(P)-binding domain"/>
    <property type="match status" value="1"/>
</dbReference>
<accession>A0A409VP64</accession>
<dbReference type="GO" id="GO:0071949">
    <property type="term" value="F:FAD binding"/>
    <property type="evidence" value="ECO:0007669"/>
    <property type="project" value="InterPro"/>
</dbReference>
<dbReference type="InterPro" id="IPR036188">
    <property type="entry name" value="FAD/NAD-bd_sf"/>
</dbReference>
<keyword evidence="8" id="KW-1185">Reference proteome</keyword>